<dbReference type="InterPro" id="IPR052220">
    <property type="entry name" value="METTL25"/>
</dbReference>
<dbReference type="SUPFAM" id="SSF53335">
    <property type="entry name" value="S-adenosyl-L-methionine-dependent methyltransferases"/>
    <property type="match status" value="1"/>
</dbReference>
<sequence>MSTSNIEDILKNSLSIMKQFDWLIDSYVLDFYTAEHWNKLPMTWKSVFEKIEPEILTDLFKTRFDPSADRIVWPLSILCLRSLIQKLSISRDCHVFDEKRKCLPEPMCYFHPKLRNLFRKRIKSKKQHEIERMAALCAKTAVDCDVKYVLDFGSGLGHLSRVLGYGYGLNVCCLEQQKELTEEAKKIDESLQGTAQKFLDYEDIKRLRRPVHLNIKLTKSTDVASLLNKISESFGIANDERDSFRFGIVGLHPCGDLAAILLNVYLNCREAKFLNLVGCCHMKLSESSFPLSSFLKNHNRCHLTYEAKEISCHNQEVYVQRLTALDYKHLMVHSYRAALEKIICKHWPELKRSGLRSIKYYAELTFFDYCLKATSHLNIDIPVSDVFSSSVQNDLKHWKNVVIFYTLRLLFAPLVESVILYDRMLCVLERNFSVQLEAIFDPFISSRNLIMTAKKS</sequence>
<evidence type="ECO:0000313" key="3">
    <source>
        <dbReference type="Proteomes" id="UP001151699"/>
    </source>
</evidence>
<reference evidence="2" key="1">
    <citation type="submission" date="2022-07" db="EMBL/GenBank/DDBJ databases">
        <authorList>
            <person name="Trinca V."/>
            <person name="Uliana J.V.C."/>
            <person name="Torres T.T."/>
            <person name="Ward R.J."/>
            <person name="Monesi N."/>
        </authorList>
    </citation>
    <scope>NUCLEOTIDE SEQUENCE</scope>
    <source>
        <strain evidence="2">HSMRA1968</strain>
        <tissue evidence="2">Whole embryos</tissue>
    </source>
</reference>
<dbReference type="PANTHER" id="PTHR12496:SF2">
    <property type="entry name" value="METHYLTRANSFERASE-LIKE PROTEIN 25B"/>
    <property type="match status" value="1"/>
</dbReference>
<dbReference type="EMBL" id="WJQU01002221">
    <property type="protein sequence ID" value="KAJ6633086.1"/>
    <property type="molecule type" value="Genomic_DNA"/>
</dbReference>
<evidence type="ECO:0000259" key="1">
    <source>
        <dbReference type="Pfam" id="PF13679"/>
    </source>
</evidence>
<dbReference type="InterPro" id="IPR025714">
    <property type="entry name" value="Methyltranfer_dom"/>
</dbReference>
<dbReference type="Pfam" id="PF13679">
    <property type="entry name" value="Methyltransf_32"/>
    <property type="match status" value="1"/>
</dbReference>
<evidence type="ECO:0000313" key="2">
    <source>
        <dbReference type="EMBL" id="KAJ6633086.1"/>
    </source>
</evidence>
<name>A0A9Q0RV46_9DIPT</name>
<dbReference type="AlphaFoldDB" id="A0A9Q0RV46"/>
<feature type="domain" description="Methyltransferase" evidence="1">
    <location>
        <begin position="125"/>
        <end position="286"/>
    </location>
</feature>
<protein>
    <submittedName>
        <fullName evidence="2">Methyltransferase-like protein 25B</fullName>
    </submittedName>
</protein>
<accession>A0A9Q0RV46</accession>
<proteinExistence type="predicted"/>
<organism evidence="2 3">
    <name type="scientific">Pseudolycoriella hygida</name>
    <dbReference type="NCBI Taxonomy" id="35572"/>
    <lineage>
        <taxon>Eukaryota</taxon>
        <taxon>Metazoa</taxon>
        <taxon>Ecdysozoa</taxon>
        <taxon>Arthropoda</taxon>
        <taxon>Hexapoda</taxon>
        <taxon>Insecta</taxon>
        <taxon>Pterygota</taxon>
        <taxon>Neoptera</taxon>
        <taxon>Endopterygota</taxon>
        <taxon>Diptera</taxon>
        <taxon>Nematocera</taxon>
        <taxon>Sciaroidea</taxon>
        <taxon>Sciaridae</taxon>
        <taxon>Pseudolycoriella</taxon>
    </lineage>
</organism>
<keyword evidence="3" id="KW-1185">Reference proteome</keyword>
<dbReference type="InterPro" id="IPR029063">
    <property type="entry name" value="SAM-dependent_MTases_sf"/>
</dbReference>
<dbReference type="PANTHER" id="PTHR12496">
    <property type="entry name" value="CGI-41 METHYLTRANSFERASE"/>
    <property type="match status" value="1"/>
</dbReference>
<dbReference type="GO" id="GO:0008168">
    <property type="term" value="F:methyltransferase activity"/>
    <property type="evidence" value="ECO:0007669"/>
    <property type="project" value="UniProtKB-KW"/>
</dbReference>
<dbReference type="GO" id="GO:0032259">
    <property type="term" value="P:methylation"/>
    <property type="evidence" value="ECO:0007669"/>
    <property type="project" value="UniProtKB-KW"/>
</dbReference>
<comment type="caution">
    <text evidence="2">The sequence shown here is derived from an EMBL/GenBank/DDBJ whole genome shotgun (WGS) entry which is preliminary data.</text>
</comment>
<dbReference type="OrthoDB" id="5875367at2759"/>
<dbReference type="Proteomes" id="UP001151699">
    <property type="component" value="Unassembled WGS sequence"/>
</dbReference>
<gene>
    <name evidence="2" type="primary">Mettl25b</name>
    <name evidence="2" type="ORF">Bhyg_16961</name>
</gene>
<keyword evidence="2" id="KW-0489">Methyltransferase</keyword>
<keyword evidence="2" id="KW-0808">Transferase</keyword>